<accession>A0ABV7TCT5</accession>
<dbReference type="PANTHER" id="PTHR30006:SF24">
    <property type="entry name" value="SLL0237 PROTEIN"/>
    <property type="match status" value="1"/>
</dbReference>
<reference evidence="4" key="1">
    <citation type="journal article" date="2019" name="Int. J. Syst. Evol. Microbiol.">
        <title>The Global Catalogue of Microorganisms (GCM) 10K type strain sequencing project: providing services to taxonomists for standard genome sequencing and annotation.</title>
        <authorList>
            <consortium name="The Broad Institute Genomics Platform"/>
            <consortium name="The Broad Institute Genome Sequencing Center for Infectious Disease"/>
            <person name="Wu L."/>
            <person name="Ma J."/>
        </authorList>
    </citation>
    <scope>NUCLEOTIDE SEQUENCE [LARGE SCALE GENOMIC DNA]</scope>
    <source>
        <strain evidence="4">KCTC 42447</strain>
    </source>
</reference>
<sequence length="435" mass="46895">MPLDMNRRRLLGGLAGLGLACVTRPLLAGTPRELVILSSYPEPVIAAFEAAFERLYPQYRINLVWRRPHDALEQLSQPGQGGVDVYWAASPRTFETLRQAGAWRPLTVDRAGLPEHVGALPLAGPNLHYLATEIAGYGFAIDPHQLAELGMDKPADWPDLADPRLAGRIALPVPSRVGFAPVMVDIVLQAHGWERGWALWSEIAGLSYLIERGSTFVSDEVGGGRAAVGLSIDFFVASAIAGGAPLEFIYPAHGGLNPGHVAITAGTREPEAAEAFVAFVLSATGQKLLADPGIRKLPVRPSVYTALPAGYHDPFRAAAAGAYAYRPDPASGRLGLLAAVFEQLLVSRHAELRQLWADLHARERREGRRLEAVRQLLGTPPIDARQASDPALLAAWRSEAQGTSRAADDQQREWARQVAQRQRQAAALMAGMASA</sequence>
<dbReference type="PANTHER" id="PTHR30006">
    <property type="entry name" value="THIAMINE-BINDING PERIPLASMIC PROTEIN-RELATED"/>
    <property type="match status" value="1"/>
</dbReference>
<feature type="compositionally biased region" description="Basic and acidic residues" evidence="2">
    <location>
        <begin position="406"/>
        <end position="415"/>
    </location>
</feature>
<organism evidence="3 4">
    <name type="scientific">Stutzerimonas tarimensis</name>
    <dbReference type="NCBI Taxonomy" id="1507735"/>
    <lineage>
        <taxon>Bacteria</taxon>
        <taxon>Pseudomonadati</taxon>
        <taxon>Pseudomonadota</taxon>
        <taxon>Gammaproteobacteria</taxon>
        <taxon>Pseudomonadales</taxon>
        <taxon>Pseudomonadaceae</taxon>
        <taxon>Stutzerimonas</taxon>
    </lineage>
</organism>
<proteinExistence type="predicted"/>
<evidence type="ECO:0000313" key="4">
    <source>
        <dbReference type="Proteomes" id="UP001595630"/>
    </source>
</evidence>
<keyword evidence="4" id="KW-1185">Reference proteome</keyword>
<name>A0ABV7TCT5_9GAMM</name>
<evidence type="ECO:0000256" key="1">
    <source>
        <dbReference type="ARBA" id="ARBA00022729"/>
    </source>
</evidence>
<evidence type="ECO:0000256" key="2">
    <source>
        <dbReference type="SAM" id="MobiDB-lite"/>
    </source>
</evidence>
<comment type="caution">
    <text evidence="3">The sequence shown here is derived from an EMBL/GenBank/DDBJ whole genome shotgun (WGS) entry which is preliminary data.</text>
</comment>
<gene>
    <name evidence="3" type="ORF">ACFOMF_15585</name>
</gene>
<dbReference type="RefSeq" id="WP_386366538.1">
    <property type="nucleotide sequence ID" value="NZ_JBHRXZ010000024.1"/>
</dbReference>
<dbReference type="PROSITE" id="PS51257">
    <property type="entry name" value="PROKAR_LIPOPROTEIN"/>
    <property type="match status" value="1"/>
</dbReference>
<dbReference type="Gene3D" id="3.40.190.10">
    <property type="entry name" value="Periplasmic binding protein-like II"/>
    <property type="match status" value="2"/>
</dbReference>
<dbReference type="SUPFAM" id="SSF53850">
    <property type="entry name" value="Periplasmic binding protein-like II"/>
    <property type="match status" value="1"/>
</dbReference>
<feature type="region of interest" description="Disordered" evidence="2">
    <location>
        <begin position="399"/>
        <end position="418"/>
    </location>
</feature>
<dbReference type="EMBL" id="JBHRXZ010000024">
    <property type="protein sequence ID" value="MFC3609203.1"/>
    <property type="molecule type" value="Genomic_DNA"/>
</dbReference>
<protein>
    <submittedName>
        <fullName evidence="3">ABC transporter substrate-binding protein</fullName>
    </submittedName>
</protein>
<dbReference type="Proteomes" id="UP001595630">
    <property type="component" value="Unassembled WGS sequence"/>
</dbReference>
<dbReference type="Pfam" id="PF13343">
    <property type="entry name" value="SBP_bac_6"/>
    <property type="match status" value="1"/>
</dbReference>
<keyword evidence="1" id="KW-0732">Signal</keyword>
<evidence type="ECO:0000313" key="3">
    <source>
        <dbReference type="EMBL" id="MFC3609203.1"/>
    </source>
</evidence>